<dbReference type="InterPro" id="IPR001789">
    <property type="entry name" value="Sig_transdc_resp-reg_receiver"/>
</dbReference>
<keyword evidence="2" id="KW-0238">DNA-binding</keyword>
<accession>A0A9X2N0X0</accession>
<dbReference type="RefSeq" id="WP_257451191.1">
    <property type="nucleotide sequence ID" value="NZ_JANIPJ010000022.1"/>
</dbReference>
<dbReference type="InterPro" id="IPR018062">
    <property type="entry name" value="HTH_AraC-typ_CS"/>
</dbReference>
<dbReference type="Gene3D" id="1.10.10.60">
    <property type="entry name" value="Homeodomain-like"/>
    <property type="match status" value="2"/>
</dbReference>
<dbReference type="InterPro" id="IPR011006">
    <property type="entry name" value="CheY-like_superfamily"/>
</dbReference>
<dbReference type="Gene3D" id="3.40.50.2300">
    <property type="match status" value="1"/>
</dbReference>
<dbReference type="SMART" id="SM00342">
    <property type="entry name" value="HTH_ARAC"/>
    <property type="match status" value="1"/>
</dbReference>
<dbReference type="SUPFAM" id="SSF52172">
    <property type="entry name" value="CheY-like"/>
    <property type="match status" value="1"/>
</dbReference>
<feature type="modified residue" description="4-aspartylphosphate" evidence="4">
    <location>
        <position position="53"/>
    </location>
</feature>
<evidence type="ECO:0000313" key="8">
    <source>
        <dbReference type="Proteomes" id="UP001141950"/>
    </source>
</evidence>
<dbReference type="InterPro" id="IPR009057">
    <property type="entry name" value="Homeodomain-like_sf"/>
</dbReference>
<evidence type="ECO:0000256" key="3">
    <source>
        <dbReference type="ARBA" id="ARBA00023163"/>
    </source>
</evidence>
<dbReference type="SMART" id="SM00448">
    <property type="entry name" value="REC"/>
    <property type="match status" value="1"/>
</dbReference>
<feature type="domain" description="HTH araC/xylS-type" evidence="5">
    <location>
        <begin position="292"/>
        <end position="390"/>
    </location>
</feature>
<dbReference type="AlphaFoldDB" id="A0A9X2N0X0"/>
<sequence length="397" mass="45280">MHILVVDDERTIRDGLRRTVNGAFDDVRVSTAASAAEALGVLMDERVHVVFLDIMMPGMNGLELLAEARKKHKGIHWIVVSAHSEFAYAQEALRLGAEDYILKPFGKEQIVKSVTALYEEWKREQSEPHDSGILELNLNYLREAVFRRWIQGLDIGRFDLSSIRAEHDRFHLLAVKLESNSELSLRNFIVENVMTEYILQNGKGFIVNMDGDFLVGVVTLKEDVLAGAFRKSAAEHLDYCLKVPYQLYMSEELEDFNAIPSEIRKFHTSTGTVHDKDKDDGAEGRGKGDVIDIAIQYMKSQFQDNLSLELVASIVYLNPVYFSKLFKQKTGTGYKEYLTNLRMDKAAELLGNPELTITRIAELAGYPDVRHFTQVFRKHFDCTPSHYRSEKIQAWPN</sequence>
<dbReference type="CDD" id="cd17536">
    <property type="entry name" value="REC_YesN-like"/>
    <property type="match status" value="1"/>
</dbReference>
<evidence type="ECO:0000256" key="2">
    <source>
        <dbReference type="ARBA" id="ARBA00023125"/>
    </source>
</evidence>
<proteinExistence type="predicted"/>
<feature type="domain" description="Response regulatory" evidence="6">
    <location>
        <begin position="2"/>
        <end position="118"/>
    </location>
</feature>
<evidence type="ECO:0000256" key="4">
    <source>
        <dbReference type="PROSITE-ProRule" id="PRU00169"/>
    </source>
</evidence>
<dbReference type="Pfam" id="PF00072">
    <property type="entry name" value="Response_reg"/>
    <property type="match status" value="1"/>
</dbReference>
<gene>
    <name evidence="7" type="ORF">NQZ67_24600</name>
</gene>
<dbReference type="PANTHER" id="PTHR43280:SF2">
    <property type="entry name" value="HTH-TYPE TRANSCRIPTIONAL REGULATOR EXSA"/>
    <property type="match status" value="1"/>
</dbReference>
<organism evidence="7 8">
    <name type="scientific">Paenibacillus soyae</name>
    <dbReference type="NCBI Taxonomy" id="2969249"/>
    <lineage>
        <taxon>Bacteria</taxon>
        <taxon>Bacillati</taxon>
        <taxon>Bacillota</taxon>
        <taxon>Bacilli</taxon>
        <taxon>Bacillales</taxon>
        <taxon>Paenibacillaceae</taxon>
        <taxon>Paenibacillus</taxon>
    </lineage>
</organism>
<dbReference type="SUPFAM" id="SSF46689">
    <property type="entry name" value="Homeodomain-like"/>
    <property type="match status" value="2"/>
</dbReference>
<dbReference type="Proteomes" id="UP001141950">
    <property type="component" value="Unassembled WGS sequence"/>
</dbReference>
<keyword evidence="8" id="KW-1185">Reference proteome</keyword>
<evidence type="ECO:0000313" key="7">
    <source>
        <dbReference type="EMBL" id="MCR2807072.1"/>
    </source>
</evidence>
<dbReference type="PROSITE" id="PS01124">
    <property type="entry name" value="HTH_ARAC_FAMILY_2"/>
    <property type="match status" value="1"/>
</dbReference>
<evidence type="ECO:0000259" key="5">
    <source>
        <dbReference type="PROSITE" id="PS01124"/>
    </source>
</evidence>
<protein>
    <submittedName>
        <fullName evidence="7">Response regulator</fullName>
    </submittedName>
</protein>
<dbReference type="InterPro" id="IPR018060">
    <property type="entry name" value="HTH_AraC"/>
</dbReference>
<comment type="caution">
    <text evidence="7">The sequence shown here is derived from an EMBL/GenBank/DDBJ whole genome shotgun (WGS) entry which is preliminary data.</text>
</comment>
<name>A0A9X2N0X0_9BACL</name>
<evidence type="ECO:0000256" key="1">
    <source>
        <dbReference type="ARBA" id="ARBA00023015"/>
    </source>
</evidence>
<keyword evidence="4" id="KW-0597">Phosphoprotein</keyword>
<reference evidence="7" key="1">
    <citation type="submission" date="2022-08" db="EMBL/GenBank/DDBJ databases">
        <title>The genomic sequence of strain Paenibacillus sp. SCIV0701.</title>
        <authorList>
            <person name="Zhao H."/>
        </authorList>
    </citation>
    <scope>NUCLEOTIDE SEQUENCE</scope>
    <source>
        <strain evidence="7">SCIV0701</strain>
    </source>
</reference>
<dbReference type="PROSITE" id="PS50110">
    <property type="entry name" value="RESPONSE_REGULATORY"/>
    <property type="match status" value="1"/>
</dbReference>
<evidence type="ECO:0000259" key="6">
    <source>
        <dbReference type="PROSITE" id="PS50110"/>
    </source>
</evidence>
<dbReference type="PANTHER" id="PTHR43280">
    <property type="entry name" value="ARAC-FAMILY TRANSCRIPTIONAL REGULATOR"/>
    <property type="match status" value="1"/>
</dbReference>
<dbReference type="PROSITE" id="PS00041">
    <property type="entry name" value="HTH_ARAC_FAMILY_1"/>
    <property type="match status" value="1"/>
</dbReference>
<keyword evidence="3" id="KW-0804">Transcription</keyword>
<dbReference type="GO" id="GO:0000160">
    <property type="term" value="P:phosphorelay signal transduction system"/>
    <property type="evidence" value="ECO:0007669"/>
    <property type="project" value="InterPro"/>
</dbReference>
<dbReference type="GO" id="GO:0003700">
    <property type="term" value="F:DNA-binding transcription factor activity"/>
    <property type="evidence" value="ECO:0007669"/>
    <property type="project" value="InterPro"/>
</dbReference>
<keyword evidence="1" id="KW-0805">Transcription regulation</keyword>
<dbReference type="Pfam" id="PF12833">
    <property type="entry name" value="HTH_18"/>
    <property type="match status" value="1"/>
</dbReference>
<dbReference type="InterPro" id="IPR020449">
    <property type="entry name" value="Tscrpt_reg_AraC-type_HTH"/>
</dbReference>
<dbReference type="PRINTS" id="PR00032">
    <property type="entry name" value="HTHARAC"/>
</dbReference>
<dbReference type="EMBL" id="JANIPJ010000022">
    <property type="protein sequence ID" value="MCR2807072.1"/>
    <property type="molecule type" value="Genomic_DNA"/>
</dbReference>
<dbReference type="GO" id="GO:0043565">
    <property type="term" value="F:sequence-specific DNA binding"/>
    <property type="evidence" value="ECO:0007669"/>
    <property type="project" value="InterPro"/>
</dbReference>